<dbReference type="EMBL" id="CWGJ01000012">
    <property type="protein sequence ID" value="CRX38377.1"/>
    <property type="molecule type" value="Genomic_DNA"/>
</dbReference>
<keyword evidence="2" id="KW-1185">Reference proteome</keyword>
<evidence type="ECO:0000313" key="2">
    <source>
        <dbReference type="Proteomes" id="UP000220251"/>
    </source>
</evidence>
<reference evidence="2" key="1">
    <citation type="submission" date="2015-06" db="EMBL/GenBank/DDBJ databases">
        <authorList>
            <person name="Bertelli C."/>
        </authorList>
    </citation>
    <scope>NUCLEOTIDE SEQUENCE [LARGE SCALE GENOMIC DNA]</scope>
    <source>
        <strain evidence="2">CRIB-30</strain>
    </source>
</reference>
<dbReference type="AlphaFoldDB" id="A0A0H5DPJ9"/>
<accession>A0A0H5DPJ9</accession>
<dbReference type="RefSeq" id="WP_098038237.1">
    <property type="nucleotide sequence ID" value="NZ_CWGJ01000012.1"/>
</dbReference>
<protein>
    <submittedName>
        <fullName evidence="1">Uncharacterized protein</fullName>
    </submittedName>
</protein>
<proteinExistence type="predicted"/>
<dbReference type="Proteomes" id="UP000220251">
    <property type="component" value="Unassembled WGS sequence"/>
</dbReference>
<name>A0A0H5DPJ9_9BACT</name>
<gene>
    <name evidence="1" type="ORF">ELAC_1032</name>
</gene>
<sequence>MLAIGRIEIPRRGANCQICGNKFNKGDSLVSCLFQSGGASLVRVDACHGCSGQSAEAPPLSSWKSIMPGEKKVSMGSRQKDEAAKELFERLQQNPSGKEPSLYLLALYLERRKVLARRGEVEQEGLAFFLFEMPSSGETYSVPKVEAAAIDLASLDEEIKSIIGI</sequence>
<dbReference type="OrthoDB" id="21817at2"/>
<evidence type="ECO:0000313" key="1">
    <source>
        <dbReference type="EMBL" id="CRX38377.1"/>
    </source>
</evidence>
<organism evidence="1 2">
    <name type="scientific">Estrella lausannensis</name>
    <dbReference type="NCBI Taxonomy" id="483423"/>
    <lineage>
        <taxon>Bacteria</taxon>
        <taxon>Pseudomonadati</taxon>
        <taxon>Chlamydiota</taxon>
        <taxon>Chlamydiia</taxon>
        <taxon>Parachlamydiales</taxon>
        <taxon>Candidatus Criblamydiaceae</taxon>
        <taxon>Estrella</taxon>
    </lineage>
</organism>